<feature type="binding site" evidence="18">
    <location>
        <position position="51"/>
    </location>
    <ligand>
        <name>Zn(2+)</name>
        <dbReference type="ChEBI" id="CHEBI:29105"/>
        <note>catalytic</note>
    </ligand>
</feature>
<evidence type="ECO:0000256" key="15">
    <source>
        <dbReference type="PIRNR" id="PIRNR006769"/>
    </source>
</evidence>
<comment type="catalytic activity">
    <reaction evidence="14 15">
        <text>2,5-diamino-6-hydroxy-4-(5-phosphoribosylamino)-pyrimidine + H2O + H(+) = 5-amino-6-(5-phospho-D-ribosylamino)uracil + NH4(+)</text>
        <dbReference type="Rhea" id="RHEA:21868"/>
        <dbReference type="ChEBI" id="CHEBI:15377"/>
        <dbReference type="ChEBI" id="CHEBI:15378"/>
        <dbReference type="ChEBI" id="CHEBI:28938"/>
        <dbReference type="ChEBI" id="CHEBI:58453"/>
        <dbReference type="ChEBI" id="CHEBI:58614"/>
        <dbReference type="EC" id="3.5.4.26"/>
    </reaction>
</comment>
<dbReference type="SUPFAM" id="SSF53927">
    <property type="entry name" value="Cytidine deaminase-like"/>
    <property type="match status" value="1"/>
</dbReference>
<comment type="cofactor">
    <cofactor evidence="15 18">
        <name>Zn(2+)</name>
        <dbReference type="ChEBI" id="CHEBI:29105"/>
    </cofactor>
    <text evidence="15 18">Binds 1 zinc ion.</text>
</comment>
<dbReference type="InterPro" id="IPR016193">
    <property type="entry name" value="Cytidine_deaminase-like"/>
</dbReference>
<evidence type="ECO:0000256" key="9">
    <source>
        <dbReference type="ARBA" id="ARBA00022833"/>
    </source>
</evidence>
<dbReference type="NCBIfam" id="TIGR00326">
    <property type="entry name" value="eubact_ribD"/>
    <property type="match status" value="1"/>
</dbReference>
<feature type="binding site" evidence="17">
    <location>
        <begin position="326"/>
        <end position="332"/>
    </location>
    <ligand>
        <name>NADP(+)</name>
        <dbReference type="ChEBI" id="CHEBI:58349"/>
    </ligand>
</feature>
<evidence type="ECO:0000256" key="14">
    <source>
        <dbReference type="ARBA" id="ARBA00049886"/>
    </source>
</evidence>
<dbReference type="InterPro" id="IPR011549">
    <property type="entry name" value="RibD_C"/>
</dbReference>
<dbReference type="Gene3D" id="3.40.430.10">
    <property type="entry name" value="Dihydrofolate Reductase, subunit A"/>
    <property type="match status" value="1"/>
</dbReference>
<keyword evidence="6 15" id="KW-0686">Riboflavin biosynthesis</keyword>
<dbReference type="GO" id="GO:0009231">
    <property type="term" value="P:riboflavin biosynthetic process"/>
    <property type="evidence" value="ECO:0007669"/>
    <property type="project" value="UniProtKB-KW"/>
</dbReference>
<feature type="binding site" evidence="17">
    <location>
        <position position="155"/>
    </location>
    <ligand>
        <name>NADP(+)</name>
        <dbReference type="ChEBI" id="CHEBI:58349"/>
    </ligand>
</feature>
<accession>A0A418PJ33</accession>
<feature type="binding site" evidence="18">
    <location>
        <position position="76"/>
    </location>
    <ligand>
        <name>Zn(2+)</name>
        <dbReference type="ChEBI" id="CHEBI:29105"/>
        <note>catalytic</note>
    </ligand>
</feature>
<organism evidence="19 20">
    <name type="scientific">Veillonella parvula</name>
    <name type="common">Staphylococcus parvulus</name>
    <dbReference type="NCBI Taxonomy" id="29466"/>
    <lineage>
        <taxon>Bacteria</taxon>
        <taxon>Bacillati</taxon>
        <taxon>Bacillota</taxon>
        <taxon>Negativicutes</taxon>
        <taxon>Veillonellales</taxon>
        <taxon>Veillonellaceae</taxon>
        <taxon>Veillonella</taxon>
    </lineage>
</organism>
<dbReference type="GO" id="GO:0008835">
    <property type="term" value="F:diaminohydroxyphosphoribosylaminopyrimidine deaminase activity"/>
    <property type="evidence" value="ECO:0007669"/>
    <property type="project" value="UniProtKB-EC"/>
</dbReference>
<dbReference type="Pfam" id="PF00383">
    <property type="entry name" value="dCMP_cyt_deam_1"/>
    <property type="match status" value="1"/>
</dbReference>
<evidence type="ECO:0000256" key="13">
    <source>
        <dbReference type="ARBA" id="ARBA00049861"/>
    </source>
</evidence>
<feature type="binding site" evidence="17">
    <location>
        <position position="169"/>
    </location>
    <ligand>
        <name>NADP(+)</name>
        <dbReference type="ChEBI" id="CHEBI:58349"/>
    </ligand>
</feature>
<evidence type="ECO:0000256" key="17">
    <source>
        <dbReference type="PIRSR" id="PIRSR006769-2"/>
    </source>
</evidence>
<dbReference type="GO" id="GO:0050661">
    <property type="term" value="F:NADP binding"/>
    <property type="evidence" value="ECO:0007669"/>
    <property type="project" value="InterPro"/>
</dbReference>
<evidence type="ECO:0000256" key="16">
    <source>
        <dbReference type="PIRSR" id="PIRSR006769-1"/>
    </source>
</evidence>
<feature type="binding site" evidence="17">
    <location>
        <position position="205"/>
    </location>
    <ligand>
        <name>substrate</name>
    </ligand>
</feature>
<dbReference type="InterPro" id="IPR004794">
    <property type="entry name" value="Eubact_RibD"/>
</dbReference>
<feature type="binding site" evidence="18">
    <location>
        <position position="85"/>
    </location>
    <ligand>
        <name>Zn(2+)</name>
        <dbReference type="ChEBI" id="CHEBI:29105"/>
        <note>catalytic</note>
    </ligand>
</feature>
<feature type="active site" description="Proton donor" evidence="16">
    <location>
        <position position="53"/>
    </location>
</feature>
<comment type="similarity">
    <text evidence="5 15">In the C-terminal section; belongs to the HTP reductase family.</text>
</comment>
<dbReference type="Gene3D" id="3.40.140.10">
    <property type="entry name" value="Cytidine Deaminase, domain 2"/>
    <property type="match status" value="1"/>
</dbReference>
<comment type="caution">
    <text evidence="19">The sequence shown here is derived from an EMBL/GenBank/DDBJ whole genome shotgun (WGS) entry which is preliminary data.</text>
</comment>
<dbReference type="PROSITE" id="PS00903">
    <property type="entry name" value="CYT_DCMP_DEAMINASES_1"/>
    <property type="match status" value="1"/>
</dbReference>
<dbReference type="EMBL" id="JAGZMU010000001">
    <property type="protein sequence ID" value="MBS4892504.1"/>
    <property type="molecule type" value="Genomic_DNA"/>
</dbReference>
<feature type="binding site" evidence="17">
    <location>
        <position position="197"/>
    </location>
    <ligand>
        <name>NADP(+)</name>
        <dbReference type="ChEBI" id="CHEBI:58349"/>
    </ligand>
</feature>
<dbReference type="AlphaFoldDB" id="A0A418PJ33"/>
<dbReference type="Pfam" id="PF01872">
    <property type="entry name" value="RibD_C"/>
    <property type="match status" value="1"/>
</dbReference>
<dbReference type="InterPro" id="IPR016192">
    <property type="entry name" value="APOBEC/CMP_deaminase_Zn-bd"/>
</dbReference>
<feature type="binding site" evidence="17">
    <location>
        <position position="208"/>
    </location>
    <ligand>
        <name>substrate</name>
    </ligand>
</feature>
<dbReference type="InterPro" id="IPR050765">
    <property type="entry name" value="Riboflavin_Biosynth_HTPR"/>
</dbReference>
<comment type="similarity">
    <text evidence="4 15">In the N-terminal section; belongs to the cytidine and deoxycytidylate deaminase family.</text>
</comment>
<reference evidence="19" key="1">
    <citation type="submission" date="2021-02" db="EMBL/GenBank/DDBJ databases">
        <title>Infant gut strain persistence is associated with maternal origin, phylogeny, and functional potential including surface adhesion and iron acquisition.</title>
        <authorList>
            <person name="Lou Y.C."/>
        </authorList>
    </citation>
    <scope>NUCLEOTIDE SEQUENCE</scope>
    <source>
        <strain evidence="19">L3_108_031G1_dasL3_108_031G1_concoct_20</strain>
    </source>
</reference>
<dbReference type="InterPro" id="IPR002734">
    <property type="entry name" value="RibDG_C"/>
</dbReference>
<dbReference type="SUPFAM" id="SSF53597">
    <property type="entry name" value="Dihydrofolate reductase-like"/>
    <property type="match status" value="1"/>
</dbReference>
<feature type="binding site" evidence="17">
    <location>
        <position position="201"/>
    </location>
    <ligand>
        <name>NADP(+)</name>
        <dbReference type="ChEBI" id="CHEBI:58349"/>
    </ligand>
</feature>
<comment type="function">
    <text evidence="1 15">Converts 2,5-diamino-6-(ribosylamino)-4(3h)-pyrimidinone 5'-phosphate into 5-amino-6-(ribosylamino)-2,4(1h,3h)-pyrimidinedione 5'-phosphate.</text>
</comment>
<dbReference type="NCBIfam" id="TIGR00227">
    <property type="entry name" value="ribD_Cterm"/>
    <property type="match status" value="1"/>
</dbReference>
<dbReference type="CDD" id="cd01284">
    <property type="entry name" value="Riboflavin_deaminase-reductase"/>
    <property type="match status" value="1"/>
</dbReference>
<keyword evidence="12" id="KW-0511">Multifunctional enzyme</keyword>
<evidence type="ECO:0000313" key="19">
    <source>
        <dbReference type="EMBL" id="MBS4892504.1"/>
    </source>
</evidence>
<feature type="binding site" evidence="17">
    <location>
        <position position="171"/>
    </location>
    <ligand>
        <name>NADP(+)</name>
        <dbReference type="ChEBI" id="CHEBI:58349"/>
    </ligand>
</feature>
<evidence type="ECO:0000256" key="5">
    <source>
        <dbReference type="ARBA" id="ARBA00007417"/>
    </source>
</evidence>
<protein>
    <recommendedName>
        <fullName evidence="15">Riboflavin biosynthesis protein RibD</fullName>
    </recommendedName>
    <domain>
        <recommendedName>
            <fullName evidence="15">Diaminohydroxyphosphoribosylaminopyrimidine deaminase</fullName>
            <shortName evidence="15">DRAP deaminase</shortName>
            <ecNumber evidence="15">3.5.4.26</ecNumber>
        </recommendedName>
        <alternativeName>
            <fullName evidence="15">Riboflavin-specific deaminase</fullName>
        </alternativeName>
    </domain>
    <domain>
        <recommendedName>
            <fullName evidence="15">5-amino-6-(5-phosphoribosylamino)uracil reductase</fullName>
            <ecNumber evidence="15">1.1.1.193</ecNumber>
        </recommendedName>
        <alternativeName>
            <fullName evidence="15">HTP reductase</fullName>
        </alternativeName>
    </domain>
</protein>
<dbReference type="PIRSF" id="PIRSF006769">
    <property type="entry name" value="RibD"/>
    <property type="match status" value="1"/>
</dbReference>
<evidence type="ECO:0000256" key="7">
    <source>
        <dbReference type="ARBA" id="ARBA00022723"/>
    </source>
</evidence>
<proteinExistence type="inferred from homology"/>
<gene>
    <name evidence="19" type="primary">ribD</name>
    <name evidence="19" type="ORF">KHZ90_01840</name>
</gene>
<dbReference type="RefSeq" id="WP_119562968.1">
    <property type="nucleotide sequence ID" value="NZ_CAJPRU010000001.1"/>
</dbReference>
<dbReference type="GO" id="GO:0008270">
    <property type="term" value="F:zinc ion binding"/>
    <property type="evidence" value="ECO:0007669"/>
    <property type="project" value="InterPro"/>
</dbReference>
<feature type="binding site" evidence="17">
    <location>
        <position position="324"/>
    </location>
    <ligand>
        <name>substrate</name>
    </ligand>
</feature>
<evidence type="ECO:0000256" key="18">
    <source>
        <dbReference type="PIRSR" id="PIRSR006769-3"/>
    </source>
</evidence>
<evidence type="ECO:0000256" key="11">
    <source>
        <dbReference type="ARBA" id="ARBA00023002"/>
    </source>
</evidence>
<dbReference type="PANTHER" id="PTHR38011:SF7">
    <property type="entry name" value="2,5-DIAMINO-6-RIBOSYLAMINO-4(3H)-PYRIMIDINONE 5'-PHOSPHATE REDUCTASE"/>
    <property type="match status" value="1"/>
</dbReference>
<dbReference type="EC" id="3.5.4.26" evidence="15"/>
<evidence type="ECO:0000256" key="10">
    <source>
        <dbReference type="ARBA" id="ARBA00022857"/>
    </source>
</evidence>
<evidence type="ECO:0000313" key="20">
    <source>
        <dbReference type="Proteomes" id="UP000778864"/>
    </source>
</evidence>
<keyword evidence="8 15" id="KW-0378">Hydrolase</keyword>
<keyword evidence="10 15" id="KW-0521">NADP</keyword>
<comment type="pathway">
    <text evidence="3 15">Cofactor biosynthesis; riboflavin biosynthesis; 5-amino-6-(D-ribitylamino)uracil from GTP: step 3/4.</text>
</comment>
<feature type="binding site" evidence="17">
    <location>
        <position position="240"/>
    </location>
    <ligand>
        <name>NADP(+)</name>
        <dbReference type="ChEBI" id="CHEBI:58349"/>
    </ligand>
</feature>
<evidence type="ECO:0000256" key="8">
    <source>
        <dbReference type="ARBA" id="ARBA00022801"/>
    </source>
</evidence>
<evidence type="ECO:0000256" key="1">
    <source>
        <dbReference type="ARBA" id="ARBA00002151"/>
    </source>
</evidence>
<evidence type="ECO:0000256" key="2">
    <source>
        <dbReference type="ARBA" id="ARBA00004882"/>
    </source>
</evidence>
<dbReference type="InterPro" id="IPR024072">
    <property type="entry name" value="DHFR-like_dom_sf"/>
</dbReference>
<dbReference type="Proteomes" id="UP000778864">
    <property type="component" value="Unassembled WGS sequence"/>
</dbReference>
<comment type="catalytic activity">
    <reaction evidence="13 15">
        <text>5-amino-6-(5-phospho-D-ribitylamino)uracil + NADP(+) = 5-amino-6-(5-phospho-D-ribosylamino)uracil + NADPH + H(+)</text>
        <dbReference type="Rhea" id="RHEA:17845"/>
        <dbReference type="ChEBI" id="CHEBI:15378"/>
        <dbReference type="ChEBI" id="CHEBI:57783"/>
        <dbReference type="ChEBI" id="CHEBI:58349"/>
        <dbReference type="ChEBI" id="CHEBI:58421"/>
        <dbReference type="ChEBI" id="CHEBI:58453"/>
        <dbReference type="EC" id="1.1.1.193"/>
    </reaction>
</comment>
<dbReference type="PANTHER" id="PTHR38011">
    <property type="entry name" value="DIHYDROFOLATE REDUCTASE FAMILY PROTEIN (AFU_ORTHOLOGUE AFUA_8G06820)"/>
    <property type="match status" value="1"/>
</dbReference>
<dbReference type="InterPro" id="IPR002125">
    <property type="entry name" value="CMP_dCMP_dom"/>
</dbReference>
<dbReference type="FunFam" id="3.40.140.10:FF:000025">
    <property type="entry name" value="Riboflavin biosynthesis protein RibD"/>
    <property type="match status" value="1"/>
</dbReference>
<feature type="binding site" evidence="17">
    <location>
        <position position="185"/>
    </location>
    <ligand>
        <name>substrate</name>
    </ligand>
</feature>
<keyword evidence="7 15" id="KW-0479">Metal-binding</keyword>
<keyword evidence="9 15" id="KW-0862">Zinc</keyword>
<evidence type="ECO:0000256" key="4">
    <source>
        <dbReference type="ARBA" id="ARBA00005259"/>
    </source>
</evidence>
<evidence type="ECO:0000256" key="3">
    <source>
        <dbReference type="ARBA" id="ARBA00004910"/>
    </source>
</evidence>
<dbReference type="PROSITE" id="PS51747">
    <property type="entry name" value="CYT_DCMP_DEAMINASES_2"/>
    <property type="match status" value="1"/>
</dbReference>
<dbReference type="EC" id="1.1.1.193" evidence="15"/>
<comment type="pathway">
    <text evidence="2 15">Cofactor biosynthesis; riboflavin biosynthesis; 5-amino-6-(D-ribitylamino)uracil from GTP: step 2/4.</text>
</comment>
<evidence type="ECO:0000256" key="6">
    <source>
        <dbReference type="ARBA" id="ARBA00022619"/>
    </source>
</evidence>
<name>A0A418PJ33_VEIPA</name>
<evidence type="ECO:0000256" key="12">
    <source>
        <dbReference type="ARBA" id="ARBA00023268"/>
    </source>
</evidence>
<dbReference type="GO" id="GO:0008703">
    <property type="term" value="F:5-amino-6-(5-phosphoribosylamino)uracil reductase activity"/>
    <property type="evidence" value="ECO:0007669"/>
    <property type="project" value="UniProtKB-EC"/>
</dbReference>
<keyword evidence="11 15" id="KW-0560">Oxidoreductase</keyword>
<sequence>MVDDVVYMKRAIELAKLATGHTSPNPLVGAVVVKDNTIIGEGYHHKAGTAHAEVHALNQAGDNAKGATLYVTLEPCSHYGKTPPCALRIIEAGIAKVIVGSTDPNPLVSGKGMELLREAGIEVVCPVCSDECAELNEHFFTYIQTGKPFVTLKSAMSLDGKIATSTGQSQWITNESSRRDGHVLRATHDAMLVGIGTILADNPQLNCRLTDSELSDALLDKSILDEPITIHQPNVIILDSLGRTPTTSRVFEINNRKIHIFVSKGCPKDRIQALEQVGAQVTVVESISTRKSKSTDIVIDIKKLSIDDILTKLGELGYTSILVEGGSAIISSFVETKNFDKVVTYIGNTIIGGNDATPAVGGRGFESLEVSPQLTFTKTKVLDNNIRIEAYRQGRRGTYVHGNR</sequence>